<feature type="region of interest" description="Disordered" evidence="1">
    <location>
        <begin position="94"/>
        <end position="139"/>
    </location>
</feature>
<evidence type="ECO:0000256" key="1">
    <source>
        <dbReference type="SAM" id="MobiDB-lite"/>
    </source>
</evidence>
<sequence>MDLRVGENPEPIKDSEERIEPEELLDECWFFGNLLHCDNFRMFRSFSDPCTLSDNCSKEIFGEKSYEETFESIKKLSGNGESLPFNLVKAPSLPASMKERVDRSSAASRGTDPGGSKTSRRILSKSINRAPSLPTSLRADEFQDEEVEFSMGNLIRQASMKNSDTRIHVKGVAASSAIKRHPPRKKPDTESIKMEDIEEIRTQPIMNQLRKQKSSSIIESKQLQDVGFDIKKTGTLNPQKSCTITGLREMHPPYLSERRRTHSSAPRVPKWGGNESTEAMKEQIKFWARAVASNVHQEC</sequence>
<accession>A0A2Z7CYZ3</accession>
<reference evidence="2 3" key="1">
    <citation type="journal article" date="2015" name="Proc. Natl. Acad. Sci. U.S.A.">
        <title>The resurrection genome of Boea hygrometrica: A blueprint for survival of dehydration.</title>
        <authorList>
            <person name="Xiao L."/>
            <person name="Yang G."/>
            <person name="Zhang L."/>
            <person name="Yang X."/>
            <person name="Zhao S."/>
            <person name="Ji Z."/>
            <person name="Zhou Q."/>
            <person name="Hu M."/>
            <person name="Wang Y."/>
            <person name="Chen M."/>
            <person name="Xu Y."/>
            <person name="Jin H."/>
            <person name="Xiao X."/>
            <person name="Hu G."/>
            <person name="Bao F."/>
            <person name="Hu Y."/>
            <person name="Wan P."/>
            <person name="Li L."/>
            <person name="Deng X."/>
            <person name="Kuang T."/>
            <person name="Xiang C."/>
            <person name="Zhu J.K."/>
            <person name="Oliver M.J."/>
            <person name="He Y."/>
        </authorList>
    </citation>
    <scope>NUCLEOTIDE SEQUENCE [LARGE SCALE GENOMIC DNA]</scope>
    <source>
        <strain evidence="3">cv. XS01</strain>
    </source>
</reference>
<organism evidence="2 3">
    <name type="scientific">Dorcoceras hygrometricum</name>
    <dbReference type="NCBI Taxonomy" id="472368"/>
    <lineage>
        <taxon>Eukaryota</taxon>
        <taxon>Viridiplantae</taxon>
        <taxon>Streptophyta</taxon>
        <taxon>Embryophyta</taxon>
        <taxon>Tracheophyta</taxon>
        <taxon>Spermatophyta</taxon>
        <taxon>Magnoliopsida</taxon>
        <taxon>eudicotyledons</taxon>
        <taxon>Gunneridae</taxon>
        <taxon>Pentapetalae</taxon>
        <taxon>asterids</taxon>
        <taxon>lamiids</taxon>
        <taxon>Lamiales</taxon>
        <taxon>Gesneriaceae</taxon>
        <taxon>Didymocarpoideae</taxon>
        <taxon>Trichosporeae</taxon>
        <taxon>Loxocarpinae</taxon>
        <taxon>Dorcoceras</taxon>
    </lineage>
</organism>
<evidence type="ECO:0000313" key="2">
    <source>
        <dbReference type="EMBL" id="KZV51938.1"/>
    </source>
</evidence>
<dbReference type="AlphaFoldDB" id="A0A2Z7CYZ3"/>
<name>A0A2Z7CYZ3_9LAMI</name>
<keyword evidence="3" id="KW-1185">Reference proteome</keyword>
<proteinExistence type="predicted"/>
<dbReference type="PANTHER" id="PTHR33785:SF5">
    <property type="entry name" value="SERINE_ARGININE REPETITIVE MATRIX PROTEIN"/>
    <property type="match status" value="1"/>
</dbReference>
<dbReference type="Proteomes" id="UP000250235">
    <property type="component" value="Unassembled WGS sequence"/>
</dbReference>
<feature type="compositionally biased region" description="Polar residues" evidence="1">
    <location>
        <begin position="125"/>
        <end position="135"/>
    </location>
</feature>
<feature type="region of interest" description="Disordered" evidence="1">
    <location>
        <begin position="257"/>
        <end position="276"/>
    </location>
</feature>
<dbReference type="EMBL" id="KQ991552">
    <property type="protein sequence ID" value="KZV51938.1"/>
    <property type="molecule type" value="Genomic_DNA"/>
</dbReference>
<protein>
    <submittedName>
        <fullName evidence="2">Uncharacterized protein</fullName>
    </submittedName>
</protein>
<dbReference type="OrthoDB" id="1875420at2759"/>
<evidence type="ECO:0000313" key="3">
    <source>
        <dbReference type="Proteomes" id="UP000250235"/>
    </source>
</evidence>
<gene>
    <name evidence="2" type="ORF">F511_08548</name>
</gene>
<dbReference type="PANTHER" id="PTHR33785">
    <property type="entry name" value="OS06G0550800 PROTEIN"/>
    <property type="match status" value="1"/>
</dbReference>